<protein>
    <submittedName>
        <fullName evidence="3">VWA domain-containing protein</fullName>
    </submittedName>
</protein>
<dbReference type="PROSITE" id="PS50234">
    <property type="entry name" value="VWFA"/>
    <property type="match status" value="1"/>
</dbReference>
<evidence type="ECO:0000256" key="1">
    <source>
        <dbReference type="SAM" id="SignalP"/>
    </source>
</evidence>
<dbReference type="Pfam" id="PF13519">
    <property type="entry name" value="VWA_2"/>
    <property type="match status" value="1"/>
</dbReference>
<gene>
    <name evidence="3" type="ORF">MUB46_16720</name>
</gene>
<keyword evidence="4" id="KW-1185">Reference proteome</keyword>
<reference evidence="3 4" key="1">
    <citation type="submission" date="2022-04" db="EMBL/GenBank/DDBJ databases">
        <authorList>
            <person name="Ye Y.-Q."/>
            <person name="Du Z.-J."/>
        </authorList>
    </citation>
    <scope>NUCLEOTIDE SEQUENCE [LARGE SCALE GENOMIC DNA]</scope>
    <source>
        <strain evidence="3 4">A6E488</strain>
    </source>
</reference>
<evidence type="ECO:0000313" key="3">
    <source>
        <dbReference type="EMBL" id="MCT8973508.1"/>
    </source>
</evidence>
<sequence>MLEGPMIRTVHAVLFLAASLGVTAAQIPEADRATVLILDASGSMWGQLGDGRTKIEVARDVLSGFLASRDPSAPLGVLAYGHNRKGDCTDIEVIAPVGGQDAAALSGRLGRINPKGKTPLGQSLRMAADAIPRTAEEADIVLVTDGLETCGLDPCAVADELAAQGIRIRAHVVGFGLTDAEAQTLACVPGRTGGLLLRPQTGGELSEALSRATAKAPPPAMTGARLIFSYSGAMPESYEWRLRDRDTGEERALDVVTGEARYRPFAVELSPGRYTAIVTAKAGRGEADFAATGEGQDVVVTLQGALPVTAIRDRGPYAARGETVTIDAVITQAGQETGGAALALRLYPAAGGEAITYSTVGGEAGTRWAGINLPDQPGRYLLRLETWGGEVLEEMTIVAERDPAVTLVGPPAVAPGQPIAVESTGSQLSSDRIEIWQGETRLDWGLTLGDFANGNQLRAPAEPGIYDLVYRGYDSGGNDVDKARVSIEVGTVTDDATGEDALRRKAEADMGHGPDGGSDEGIAWEDYPYHCLGGDNCEVQDEATGLSFFLPKGWVATSPSVTPMTAGPAAAGVRNPLPNVEFYQAGGDLNAMVLNPHQWIEANGRCVVTRAGPLCLMRNDAAPDDAAAAKAVGILQHTLTTGRVIRRCGDAPCDFAHPNPAIAGRMPPLWSVEAGRVLADGRLATWYFDRDRGGNFKLIGLNQEGGDACLETAPGQLLCEFTPYISTEEFELIRSSLTVGPVRQAPPLTSDDIENLLDRLAPSRQPAE</sequence>
<dbReference type="Gene3D" id="3.40.50.410">
    <property type="entry name" value="von Willebrand factor, type A domain"/>
    <property type="match status" value="1"/>
</dbReference>
<dbReference type="Proteomes" id="UP001320898">
    <property type="component" value="Unassembled WGS sequence"/>
</dbReference>
<evidence type="ECO:0000259" key="2">
    <source>
        <dbReference type="PROSITE" id="PS50234"/>
    </source>
</evidence>
<dbReference type="InterPro" id="IPR036465">
    <property type="entry name" value="vWFA_dom_sf"/>
</dbReference>
<comment type="caution">
    <text evidence="3">The sequence shown here is derived from an EMBL/GenBank/DDBJ whole genome shotgun (WGS) entry which is preliminary data.</text>
</comment>
<dbReference type="SUPFAM" id="SSF53300">
    <property type="entry name" value="vWA-like"/>
    <property type="match status" value="1"/>
</dbReference>
<feature type="signal peptide" evidence="1">
    <location>
        <begin position="1"/>
        <end position="24"/>
    </location>
</feature>
<dbReference type="SMART" id="SM00327">
    <property type="entry name" value="VWA"/>
    <property type="match status" value="1"/>
</dbReference>
<dbReference type="InterPro" id="IPR002035">
    <property type="entry name" value="VWF_A"/>
</dbReference>
<proteinExistence type="predicted"/>
<organism evidence="3 4">
    <name type="scientific">Microbaculum marinisediminis</name>
    <dbReference type="NCBI Taxonomy" id="2931392"/>
    <lineage>
        <taxon>Bacteria</taxon>
        <taxon>Pseudomonadati</taxon>
        <taxon>Pseudomonadota</taxon>
        <taxon>Alphaproteobacteria</taxon>
        <taxon>Hyphomicrobiales</taxon>
        <taxon>Tepidamorphaceae</taxon>
        <taxon>Microbaculum</taxon>
    </lineage>
</organism>
<evidence type="ECO:0000313" key="4">
    <source>
        <dbReference type="Proteomes" id="UP001320898"/>
    </source>
</evidence>
<accession>A0AAW5R3R9</accession>
<name>A0AAW5R3R9_9HYPH</name>
<dbReference type="RefSeq" id="WP_261617134.1">
    <property type="nucleotide sequence ID" value="NZ_JALIDZ010000007.1"/>
</dbReference>
<dbReference type="AlphaFoldDB" id="A0AAW5R3R9"/>
<feature type="domain" description="VWFA" evidence="2">
    <location>
        <begin position="33"/>
        <end position="212"/>
    </location>
</feature>
<keyword evidence="1" id="KW-0732">Signal</keyword>
<feature type="chain" id="PRO_5043958306" evidence="1">
    <location>
        <begin position="25"/>
        <end position="768"/>
    </location>
</feature>
<dbReference type="EMBL" id="JALIDZ010000007">
    <property type="protein sequence ID" value="MCT8973508.1"/>
    <property type="molecule type" value="Genomic_DNA"/>
</dbReference>